<dbReference type="InterPro" id="IPR029063">
    <property type="entry name" value="SAM-dependent_MTases_sf"/>
</dbReference>
<keyword evidence="2" id="KW-0808">Transferase</keyword>
<keyword evidence="2" id="KW-0489">Methyltransferase</keyword>
<evidence type="ECO:0000313" key="3">
    <source>
        <dbReference type="Proteomes" id="UP001202134"/>
    </source>
</evidence>
<feature type="domain" description="Methyltransferase" evidence="1">
    <location>
        <begin position="137"/>
        <end position="261"/>
    </location>
</feature>
<protein>
    <submittedName>
        <fullName evidence="2">SAM-dependent methyltransferase</fullName>
    </submittedName>
</protein>
<name>A0ABT0KQU8_9GAMM</name>
<sequence>MSIRSANKLKLAQISECLSSLKALWQVKAFECEVLPWQQAFPKLAKTVWQIDDADIETLDLEQQNLVNYLLPSLIEDLSSNSCFKWSEQELAALLTEGITASCIDNTNQSETSSHQPIDLQLTETELSHFSAHIKGRKWQQITQFAAHVPNDRLPIVEWCAGKGHLGRYLAKSRNLPVTSLEWQQNLCDQGHEFAQHWQLQQQFRCTDVFKLSENPLKAEQHAIALHACGDLHVRLIDLAVQSSTQAISFSPCCYHLIEAQQYQPLSDVAKQVGFTLSRHDLQLPLQQSVIANERQLTLRHQEVAWRLGFDSLQRAASGNKCYLPIPSIKRSQLSGRFVDFCHWAAVQKQVDITSVADIEHYLEIGKQRQRLTQRIDLVAHLFRRVLEQWLILDRMCFLEQHNYQVDVLEFCSNSITPRNSLIQAKKR</sequence>
<dbReference type="GO" id="GO:0032259">
    <property type="term" value="P:methylation"/>
    <property type="evidence" value="ECO:0007669"/>
    <property type="project" value="UniProtKB-KW"/>
</dbReference>
<dbReference type="InterPro" id="IPR025714">
    <property type="entry name" value="Methyltranfer_dom"/>
</dbReference>
<dbReference type="PANTHER" id="PTHR13369:SF0">
    <property type="entry name" value="GLUTATHIONE S-TRANSFERASE C-TERMINAL DOMAIN-CONTAINING PROTEIN"/>
    <property type="match status" value="1"/>
</dbReference>
<reference evidence="2 3" key="1">
    <citation type="submission" date="2022-01" db="EMBL/GenBank/DDBJ databases">
        <title>Whole genome-based taxonomy of the Shewanellaceae.</title>
        <authorList>
            <person name="Martin-Rodriguez A.J."/>
        </authorList>
    </citation>
    <scope>NUCLEOTIDE SEQUENCE [LARGE SCALE GENOMIC DNA]</scope>
    <source>
        <strain evidence="2 3">DSM 24955</strain>
    </source>
</reference>
<proteinExistence type="predicted"/>
<dbReference type="GO" id="GO:0008168">
    <property type="term" value="F:methyltransferase activity"/>
    <property type="evidence" value="ECO:0007669"/>
    <property type="project" value="UniProtKB-KW"/>
</dbReference>
<dbReference type="EMBL" id="JAKIKU010000006">
    <property type="protein sequence ID" value="MCL1046227.1"/>
    <property type="molecule type" value="Genomic_DNA"/>
</dbReference>
<evidence type="ECO:0000259" key="1">
    <source>
        <dbReference type="Pfam" id="PF13679"/>
    </source>
</evidence>
<dbReference type="Proteomes" id="UP001202134">
    <property type="component" value="Unassembled WGS sequence"/>
</dbReference>
<evidence type="ECO:0000313" key="2">
    <source>
        <dbReference type="EMBL" id="MCL1046227.1"/>
    </source>
</evidence>
<dbReference type="SUPFAM" id="SSF53335">
    <property type="entry name" value="S-adenosyl-L-methionine-dependent methyltransferases"/>
    <property type="match status" value="1"/>
</dbReference>
<organism evidence="2 3">
    <name type="scientific">Shewanella electrodiphila</name>
    <dbReference type="NCBI Taxonomy" id="934143"/>
    <lineage>
        <taxon>Bacteria</taxon>
        <taxon>Pseudomonadati</taxon>
        <taxon>Pseudomonadota</taxon>
        <taxon>Gammaproteobacteria</taxon>
        <taxon>Alteromonadales</taxon>
        <taxon>Shewanellaceae</taxon>
        <taxon>Shewanella</taxon>
    </lineage>
</organism>
<dbReference type="PANTHER" id="PTHR13369">
    <property type="match status" value="1"/>
</dbReference>
<comment type="caution">
    <text evidence="2">The sequence shown here is derived from an EMBL/GenBank/DDBJ whole genome shotgun (WGS) entry which is preliminary data.</text>
</comment>
<accession>A0ABT0KQU8</accession>
<keyword evidence="3" id="KW-1185">Reference proteome</keyword>
<dbReference type="Pfam" id="PF13679">
    <property type="entry name" value="Methyltransf_32"/>
    <property type="match status" value="1"/>
</dbReference>
<dbReference type="RefSeq" id="WP_248955979.1">
    <property type="nucleotide sequence ID" value="NZ_JAKIKU010000006.1"/>
</dbReference>
<gene>
    <name evidence="2" type="ORF">L2737_12960</name>
</gene>